<protein>
    <submittedName>
        <fullName evidence="1">Uncharacterized protein</fullName>
    </submittedName>
</protein>
<organism evidence="1">
    <name type="scientific">Myoviridae sp. ctPuP5</name>
    <dbReference type="NCBI Taxonomy" id="2823543"/>
    <lineage>
        <taxon>Viruses</taxon>
        <taxon>Duplodnaviria</taxon>
        <taxon>Heunggongvirae</taxon>
        <taxon>Uroviricota</taxon>
        <taxon>Caudoviricetes</taxon>
    </lineage>
</organism>
<name>A0A8S5LA05_9CAUD</name>
<proteinExistence type="predicted"/>
<sequence>MVLVKNNYEKRVLNMLVFCFYTIKILKKFSF</sequence>
<evidence type="ECO:0000313" key="1">
    <source>
        <dbReference type="EMBL" id="DAD66779.1"/>
    </source>
</evidence>
<dbReference type="EMBL" id="BK014662">
    <property type="protein sequence ID" value="DAD66779.1"/>
    <property type="molecule type" value="Genomic_DNA"/>
</dbReference>
<accession>A0A8S5LA05</accession>
<reference evidence="1" key="1">
    <citation type="journal article" date="2021" name="Proc. Natl. Acad. Sci. U.S.A.">
        <title>A Catalog of Tens of Thousands of Viruses from Human Metagenomes Reveals Hidden Associations with Chronic Diseases.</title>
        <authorList>
            <person name="Tisza M.J."/>
            <person name="Buck C.B."/>
        </authorList>
    </citation>
    <scope>NUCLEOTIDE SEQUENCE</scope>
    <source>
        <strain evidence="1">CtPuP5</strain>
    </source>
</reference>